<dbReference type="SUPFAM" id="SSF53807">
    <property type="entry name" value="Helical backbone' metal receptor"/>
    <property type="match status" value="1"/>
</dbReference>
<feature type="region of interest" description="Disordered" evidence="3">
    <location>
        <begin position="24"/>
        <end position="45"/>
    </location>
</feature>
<dbReference type="InterPro" id="IPR002491">
    <property type="entry name" value="ABC_transptr_periplasmic_BD"/>
</dbReference>
<dbReference type="Gene3D" id="3.40.50.1980">
    <property type="entry name" value="Nitrogenase molybdenum iron protein domain"/>
    <property type="match status" value="2"/>
</dbReference>
<dbReference type="NCBIfam" id="NF038402">
    <property type="entry name" value="TroA_like"/>
    <property type="match status" value="1"/>
</dbReference>
<reference evidence="6 7" key="1">
    <citation type="submission" date="2020-08" db="EMBL/GenBank/DDBJ databases">
        <title>A Genomic Blueprint of the Chicken Gut Microbiome.</title>
        <authorList>
            <person name="Gilroy R."/>
            <person name="Ravi A."/>
            <person name="Getino M."/>
            <person name="Pursley I."/>
            <person name="Horton D.L."/>
            <person name="Alikhan N.-F."/>
            <person name="Baker D."/>
            <person name="Gharbi K."/>
            <person name="Hall N."/>
            <person name="Watson M."/>
            <person name="Adriaenssens E.M."/>
            <person name="Foster-Nyarko E."/>
            <person name="Jarju S."/>
            <person name="Secka A."/>
            <person name="Antonio M."/>
            <person name="Oren A."/>
            <person name="Chaudhuri R."/>
            <person name="La Ragione R.M."/>
            <person name="Hildebrand F."/>
            <person name="Pallen M.J."/>
        </authorList>
    </citation>
    <scope>NUCLEOTIDE SEQUENCE [LARGE SCALE GENOMIC DNA]</scope>
    <source>
        <strain evidence="6 7">Sa1YVA6</strain>
    </source>
</reference>
<dbReference type="Proteomes" id="UP000600565">
    <property type="component" value="Unassembled WGS sequence"/>
</dbReference>
<dbReference type="Pfam" id="PF01497">
    <property type="entry name" value="Peripla_BP_2"/>
    <property type="match status" value="1"/>
</dbReference>
<dbReference type="InterPro" id="IPR054828">
    <property type="entry name" value="Vit_B12_bind_prot"/>
</dbReference>
<evidence type="ECO:0000313" key="6">
    <source>
        <dbReference type="EMBL" id="MBD8031900.1"/>
    </source>
</evidence>
<evidence type="ECO:0000256" key="2">
    <source>
        <dbReference type="ARBA" id="ARBA00022729"/>
    </source>
</evidence>
<dbReference type="RefSeq" id="WP_191702515.1">
    <property type="nucleotide sequence ID" value="NZ_JACSPW010000001.1"/>
</dbReference>
<dbReference type="EMBL" id="JACSPW010000001">
    <property type="protein sequence ID" value="MBD8031900.1"/>
    <property type="molecule type" value="Genomic_DNA"/>
</dbReference>
<feature type="compositionally biased region" description="Basic and acidic residues" evidence="3">
    <location>
        <begin position="24"/>
        <end position="37"/>
    </location>
</feature>
<evidence type="ECO:0000256" key="3">
    <source>
        <dbReference type="SAM" id="MobiDB-lite"/>
    </source>
</evidence>
<protein>
    <submittedName>
        <fullName evidence="6">ABC transporter substrate-binding protein</fullName>
    </submittedName>
</protein>
<evidence type="ECO:0000259" key="5">
    <source>
        <dbReference type="PROSITE" id="PS50983"/>
    </source>
</evidence>
<feature type="chain" id="PRO_5045557948" evidence="4">
    <location>
        <begin position="19"/>
        <end position="317"/>
    </location>
</feature>
<keyword evidence="7" id="KW-1185">Reference proteome</keyword>
<dbReference type="PROSITE" id="PS50983">
    <property type="entry name" value="FE_B12_PBP"/>
    <property type="match status" value="1"/>
</dbReference>
<name>A0ABR8XIY9_9BACL</name>
<feature type="domain" description="Fe/B12 periplasmic-binding" evidence="5">
    <location>
        <begin position="64"/>
        <end position="317"/>
    </location>
</feature>
<dbReference type="PROSITE" id="PS51257">
    <property type="entry name" value="PROKAR_LIPOPROTEIN"/>
    <property type="match status" value="1"/>
</dbReference>
<dbReference type="PANTHER" id="PTHR30535:SF34">
    <property type="entry name" value="MOLYBDATE-BINDING PROTEIN MOLA"/>
    <property type="match status" value="1"/>
</dbReference>
<evidence type="ECO:0000313" key="7">
    <source>
        <dbReference type="Proteomes" id="UP000600565"/>
    </source>
</evidence>
<dbReference type="CDD" id="cd01143">
    <property type="entry name" value="YvrC"/>
    <property type="match status" value="1"/>
</dbReference>
<gene>
    <name evidence="6" type="ORF">H9632_02385</name>
</gene>
<proteinExistence type="inferred from homology"/>
<comment type="caution">
    <text evidence="6">The sequence shown here is derived from an EMBL/GenBank/DDBJ whole genome shotgun (WGS) entry which is preliminary data.</text>
</comment>
<dbReference type="InterPro" id="IPR050902">
    <property type="entry name" value="ABC_Transporter_SBP"/>
</dbReference>
<evidence type="ECO:0000256" key="4">
    <source>
        <dbReference type="SAM" id="SignalP"/>
    </source>
</evidence>
<dbReference type="PANTHER" id="PTHR30535">
    <property type="entry name" value="VITAMIN B12-BINDING PROTEIN"/>
    <property type="match status" value="1"/>
</dbReference>
<organism evidence="6 7">
    <name type="scientific">Solibacillus merdavium</name>
    <dbReference type="NCBI Taxonomy" id="2762218"/>
    <lineage>
        <taxon>Bacteria</taxon>
        <taxon>Bacillati</taxon>
        <taxon>Bacillota</taxon>
        <taxon>Bacilli</taxon>
        <taxon>Bacillales</taxon>
        <taxon>Caryophanaceae</taxon>
        <taxon>Solibacillus</taxon>
    </lineage>
</organism>
<feature type="signal peptide" evidence="4">
    <location>
        <begin position="1"/>
        <end position="18"/>
    </location>
</feature>
<keyword evidence="2 4" id="KW-0732">Signal</keyword>
<comment type="similarity">
    <text evidence="1">Belongs to the bacterial solute-binding protein 8 family.</text>
</comment>
<evidence type="ECO:0000256" key="1">
    <source>
        <dbReference type="ARBA" id="ARBA00008814"/>
    </source>
</evidence>
<accession>A0ABR8XIY9</accession>
<sequence length="317" mass="35064">MKLNNKWVVALAATLLLAACGSDEEKTEKDVKNEEQATTKNDGAPYTVVDDRGVEVTFDEVPETIISLQPSNTEILFELGVGEQIIGATDFDTYPEAAQKIERVSTSTVINAERILELDPDVVVAYTIGEEAQIAQLEDAGLKVFVIASATTFDDVYSDIIQLSEVMGIEEKGEEVVADIKAQIKTVQEKTETIDTKKKVYYEVSPAPDLWTTGNSTFQQEIMDYANIENIYADQTSWISVTEEDVITRNPEIIISPATYMENAVEEILGRTGWDKIQAVTDKAVYLVDGDIMSRPGPRIGEAVEIMAQSVYPELFK</sequence>